<dbReference type="GO" id="GO:0016810">
    <property type="term" value="F:hydrolase activity, acting on carbon-nitrogen (but not peptide) bonds"/>
    <property type="evidence" value="ECO:0007669"/>
    <property type="project" value="InterPro"/>
</dbReference>
<protein>
    <submittedName>
        <fullName evidence="2">Polysaccharide deacetylase family protein</fullName>
    </submittedName>
</protein>
<dbReference type="AlphaFoldDB" id="A0A858QAT5"/>
<dbReference type="CDD" id="cd10917">
    <property type="entry name" value="CE4_NodB_like_6s_7s"/>
    <property type="match status" value="1"/>
</dbReference>
<evidence type="ECO:0000313" key="3">
    <source>
        <dbReference type="Proteomes" id="UP000503004"/>
    </source>
</evidence>
<dbReference type="PANTHER" id="PTHR10587">
    <property type="entry name" value="GLYCOSYL TRANSFERASE-RELATED"/>
    <property type="match status" value="1"/>
</dbReference>
<reference evidence="3" key="1">
    <citation type="submission" date="2019-12" db="EMBL/GenBank/DDBJ databases">
        <authorList>
            <person name="Awala S.I."/>
            <person name="Rhee S.K."/>
        </authorList>
    </citation>
    <scope>NUCLEOTIDE SEQUENCE [LARGE SCALE GENOMIC DNA]</scope>
    <source>
        <strain evidence="3">IM1</strain>
    </source>
</reference>
<dbReference type="InterPro" id="IPR002509">
    <property type="entry name" value="NODB_dom"/>
</dbReference>
<dbReference type="PANTHER" id="PTHR10587:SF137">
    <property type="entry name" value="4-DEOXY-4-FORMAMIDO-L-ARABINOSE-PHOSPHOUNDECAPRENOL DEFORMYLASE ARND-RELATED"/>
    <property type="match status" value="1"/>
</dbReference>
<dbReference type="SUPFAM" id="SSF88713">
    <property type="entry name" value="Glycoside hydrolase/deacetylase"/>
    <property type="match status" value="1"/>
</dbReference>
<dbReference type="GO" id="GO:0005975">
    <property type="term" value="P:carbohydrate metabolic process"/>
    <property type="evidence" value="ECO:0007669"/>
    <property type="project" value="InterPro"/>
</dbReference>
<dbReference type="InterPro" id="IPR050248">
    <property type="entry name" value="Polysacc_deacetylase_ArnD"/>
</dbReference>
<evidence type="ECO:0000259" key="1">
    <source>
        <dbReference type="PROSITE" id="PS51677"/>
    </source>
</evidence>
<dbReference type="Proteomes" id="UP000503004">
    <property type="component" value="Chromosome"/>
</dbReference>
<dbReference type="Pfam" id="PF01522">
    <property type="entry name" value="Polysacc_deac_1"/>
    <property type="match status" value="1"/>
</dbReference>
<feature type="domain" description="NodB homology" evidence="1">
    <location>
        <begin position="80"/>
        <end position="269"/>
    </location>
</feature>
<accession>A0A858QAT5</accession>
<proteinExistence type="predicted"/>
<dbReference type="PROSITE" id="PS51677">
    <property type="entry name" value="NODB"/>
    <property type="match status" value="1"/>
</dbReference>
<evidence type="ECO:0000313" key="2">
    <source>
        <dbReference type="EMBL" id="QJD30835.1"/>
    </source>
</evidence>
<organism evidence="2 3">
    <name type="scientific">Methylococcus geothermalis</name>
    <dbReference type="NCBI Taxonomy" id="2681310"/>
    <lineage>
        <taxon>Bacteria</taxon>
        <taxon>Pseudomonadati</taxon>
        <taxon>Pseudomonadota</taxon>
        <taxon>Gammaproteobacteria</taxon>
        <taxon>Methylococcales</taxon>
        <taxon>Methylococcaceae</taxon>
        <taxon>Methylococcus</taxon>
    </lineage>
</organism>
<keyword evidence="3" id="KW-1185">Reference proteome</keyword>
<dbReference type="Gene3D" id="3.20.20.370">
    <property type="entry name" value="Glycoside hydrolase/deacetylase"/>
    <property type="match status" value="1"/>
</dbReference>
<dbReference type="KEGG" id="metu:GNH96_13240"/>
<sequence>MRGMKARHGQRWTPSLGIKASVVLHGAAAALTLWRPESWSWALGAVAANHALLTVAGLWPHSRVLGPVMTRLPPDAAARGEVAITIDDGPDPEVTPQVLAILDAYGAKATFFCIGRRAREHAALCADIAARGHAVENHSYSHRHTFSLSGLSGFERELRRAQEALAGITGRAPRFFRAPAGLRNPLLDPVLARQGLSLVSWTRRGFDTRRGQPQRVLASLTGKLQAGDILLLHDGNAARSDSGQAVILEVLPRLLETMGERQLHPVTLRAACP</sequence>
<name>A0A858QAT5_9GAMM</name>
<dbReference type="InterPro" id="IPR011330">
    <property type="entry name" value="Glyco_hydro/deAcase_b/a-brl"/>
</dbReference>
<gene>
    <name evidence="2" type="ORF">GNH96_13240</name>
</gene>
<dbReference type="EMBL" id="CP046565">
    <property type="protein sequence ID" value="QJD30835.1"/>
    <property type="molecule type" value="Genomic_DNA"/>
</dbReference>